<evidence type="ECO:0000256" key="2">
    <source>
        <dbReference type="ARBA" id="ARBA00022723"/>
    </source>
</evidence>
<dbReference type="Gene3D" id="3.30.160.60">
    <property type="entry name" value="Classic Zinc Finger"/>
    <property type="match status" value="2"/>
</dbReference>
<evidence type="ECO:0000256" key="4">
    <source>
        <dbReference type="ARBA" id="ARBA00022771"/>
    </source>
</evidence>
<keyword evidence="3" id="KW-0677">Repeat</keyword>
<evidence type="ECO:0000256" key="1">
    <source>
        <dbReference type="ARBA" id="ARBA00004123"/>
    </source>
</evidence>
<dbReference type="GO" id="GO:0005634">
    <property type="term" value="C:nucleus"/>
    <property type="evidence" value="ECO:0007669"/>
    <property type="project" value="UniProtKB-SubCell"/>
</dbReference>
<reference evidence="9 10" key="1">
    <citation type="journal article" date="2019" name="Sci. Rep.">
        <title>Orb-weaving spider Araneus ventricosus genome elucidates the spidroin gene catalogue.</title>
        <authorList>
            <person name="Kono N."/>
            <person name="Nakamura H."/>
            <person name="Ohtoshi R."/>
            <person name="Moran D.A.P."/>
            <person name="Shinohara A."/>
            <person name="Yoshida Y."/>
            <person name="Fujiwara M."/>
            <person name="Mori M."/>
            <person name="Tomita M."/>
            <person name="Arakawa K."/>
        </authorList>
    </citation>
    <scope>NUCLEOTIDE SEQUENCE [LARGE SCALE GENOMIC DNA]</scope>
</reference>
<evidence type="ECO:0000313" key="9">
    <source>
        <dbReference type="EMBL" id="GBN42389.1"/>
    </source>
</evidence>
<dbReference type="GO" id="GO:0000978">
    <property type="term" value="F:RNA polymerase II cis-regulatory region sequence-specific DNA binding"/>
    <property type="evidence" value="ECO:0007669"/>
    <property type="project" value="TreeGrafter"/>
</dbReference>
<dbReference type="PANTHER" id="PTHR24376:SF235">
    <property type="entry name" value="C2H2-TYPE DOMAIN-CONTAINING PROTEIN"/>
    <property type="match status" value="1"/>
</dbReference>
<evidence type="ECO:0000256" key="3">
    <source>
        <dbReference type="ARBA" id="ARBA00022737"/>
    </source>
</evidence>
<keyword evidence="5" id="KW-0862">Zinc</keyword>
<dbReference type="PROSITE" id="PS50157">
    <property type="entry name" value="ZINC_FINGER_C2H2_2"/>
    <property type="match status" value="4"/>
</dbReference>
<name>A0A4Y2NUM6_ARAVE</name>
<dbReference type="SMART" id="SM00355">
    <property type="entry name" value="ZnF_C2H2"/>
    <property type="match status" value="7"/>
</dbReference>
<dbReference type="InterPro" id="IPR013087">
    <property type="entry name" value="Znf_C2H2_type"/>
</dbReference>
<organism evidence="9 10">
    <name type="scientific">Araneus ventricosus</name>
    <name type="common">Orbweaver spider</name>
    <name type="synonym">Epeira ventricosa</name>
    <dbReference type="NCBI Taxonomy" id="182803"/>
    <lineage>
        <taxon>Eukaryota</taxon>
        <taxon>Metazoa</taxon>
        <taxon>Ecdysozoa</taxon>
        <taxon>Arthropoda</taxon>
        <taxon>Chelicerata</taxon>
        <taxon>Arachnida</taxon>
        <taxon>Araneae</taxon>
        <taxon>Araneomorphae</taxon>
        <taxon>Entelegynae</taxon>
        <taxon>Araneoidea</taxon>
        <taxon>Araneidae</taxon>
        <taxon>Araneus</taxon>
    </lineage>
</organism>
<feature type="domain" description="C2H2-type" evidence="8">
    <location>
        <begin position="585"/>
        <end position="609"/>
    </location>
</feature>
<dbReference type="SUPFAM" id="SSF57667">
    <property type="entry name" value="beta-beta-alpha zinc fingers"/>
    <property type="match status" value="1"/>
</dbReference>
<dbReference type="InterPro" id="IPR036236">
    <property type="entry name" value="Znf_C2H2_sf"/>
</dbReference>
<dbReference type="GO" id="GO:0001228">
    <property type="term" value="F:DNA-binding transcription activator activity, RNA polymerase II-specific"/>
    <property type="evidence" value="ECO:0007669"/>
    <property type="project" value="TreeGrafter"/>
</dbReference>
<feature type="domain" description="C2H2-type" evidence="8">
    <location>
        <begin position="438"/>
        <end position="460"/>
    </location>
</feature>
<comment type="subcellular location">
    <subcellularLocation>
        <location evidence="1">Nucleus</location>
    </subcellularLocation>
</comment>
<feature type="domain" description="C2H2-type" evidence="8">
    <location>
        <begin position="640"/>
        <end position="666"/>
    </location>
</feature>
<dbReference type="EMBL" id="BGPR01009803">
    <property type="protein sequence ID" value="GBN42389.1"/>
    <property type="molecule type" value="Genomic_DNA"/>
</dbReference>
<keyword evidence="6" id="KW-0539">Nucleus</keyword>
<dbReference type="OrthoDB" id="8069632at2759"/>
<keyword evidence="2" id="KW-0479">Metal-binding</keyword>
<keyword evidence="10" id="KW-1185">Reference proteome</keyword>
<evidence type="ECO:0000256" key="5">
    <source>
        <dbReference type="ARBA" id="ARBA00022833"/>
    </source>
</evidence>
<evidence type="ECO:0000256" key="7">
    <source>
        <dbReference type="PROSITE-ProRule" id="PRU00042"/>
    </source>
</evidence>
<dbReference type="AlphaFoldDB" id="A0A4Y2NUM6"/>
<dbReference type="PANTHER" id="PTHR24376">
    <property type="entry name" value="ZINC FINGER PROTEIN"/>
    <property type="match status" value="1"/>
</dbReference>
<dbReference type="PROSITE" id="PS00028">
    <property type="entry name" value="ZINC_FINGER_C2H2_1"/>
    <property type="match status" value="4"/>
</dbReference>
<evidence type="ECO:0000313" key="10">
    <source>
        <dbReference type="Proteomes" id="UP000499080"/>
    </source>
</evidence>
<dbReference type="Proteomes" id="UP000499080">
    <property type="component" value="Unassembled WGS sequence"/>
</dbReference>
<gene>
    <name evidence="9" type="primary">ZNF267_0</name>
    <name evidence="9" type="ORF">AVEN_108509_1</name>
</gene>
<dbReference type="FunFam" id="3.30.160.60:FF:000446">
    <property type="entry name" value="Zinc finger protein"/>
    <property type="match status" value="1"/>
</dbReference>
<feature type="domain" description="C2H2-type" evidence="8">
    <location>
        <begin position="613"/>
        <end position="634"/>
    </location>
</feature>
<comment type="caution">
    <text evidence="9">The sequence shown here is derived from an EMBL/GenBank/DDBJ whole genome shotgun (WGS) entry which is preliminary data.</text>
</comment>
<protein>
    <submittedName>
        <fullName evidence="9">Zinc finger protein 267</fullName>
    </submittedName>
</protein>
<keyword evidence="4 7" id="KW-0863">Zinc-finger</keyword>
<evidence type="ECO:0000259" key="8">
    <source>
        <dbReference type="PROSITE" id="PS50157"/>
    </source>
</evidence>
<sequence length="666" mass="76665">MNQKSVTSEEIMQQIYQTTQLDHYLMEFTIKEIEAGNPAILNSEMLSDLGSICANSQPSNQENQINPERQSICHRSALNTIASNNQQILNNNQSHISHGYEIGRQMQIPFYDQKISNIDHNITMGINKPKILQAFNSSQASCVDHENTQTSRGLLQNSQSGNAIRYIDISRRPGNRLVRSDFKMANKFYVHSRKRNVSNYRMGTDKSKAHERSRDEIRGISGQVFATYSETADLNYDKALEINATSQMTLQHNRLAGIDHEFQTNKESPSHNQGMQILCNLAQKTLLNVGQNIASNISISEIAQNDNAPRKISDSIASKIESVCSVDDILAVAGPSGFHRNEHTPNLSGETFQSLYPPEMPSIKLKNGKALTCRVCKAEISKHETTHEENILYECCVCIYHTLKQANLQMHSYSHRPEKFCNICEKEHTEGDLHYGEHTCNVCEKQFQCRTQLNEHSLDHKDYFSTHCWGCSRNINDHFIKEKNKIYVCCVCGYKSDFNSNLQMHNNNHRPNIFCKICREEYPIEENGFHNSEYTCMVCEEKFQCMTLLEEHTIEHKNYFHTYCRVCNREILYDHKNENVEKPFFKCCQCLATFSNKFHLQKHLYKHTGVGLFKCDVCGRQFARKGTLETHSRTCKALLYKCEICNARFPSSEFLDAHRSVKHRQT</sequence>
<accession>A0A4Y2NUM6</accession>
<proteinExistence type="predicted"/>
<dbReference type="GO" id="GO:0008270">
    <property type="term" value="F:zinc ion binding"/>
    <property type="evidence" value="ECO:0007669"/>
    <property type="project" value="UniProtKB-KW"/>
</dbReference>
<evidence type="ECO:0000256" key="6">
    <source>
        <dbReference type="ARBA" id="ARBA00023242"/>
    </source>
</evidence>